<evidence type="ECO:0000313" key="3">
    <source>
        <dbReference type="Proteomes" id="UP000002748"/>
    </source>
</evidence>
<accession>J5REW0</accession>
<organism evidence="2 3">
    <name type="scientific">Trichosporon asahii var. asahii (strain ATCC 90039 / CBS 2479 / JCM 2466 / KCTC 7840 / NBRC 103889/ NCYC 2677 / UAMH 7654)</name>
    <name type="common">Yeast</name>
    <dbReference type="NCBI Taxonomy" id="1186058"/>
    <lineage>
        <taxon>Eukaryota</taxon>
        <taxon>Fungi</taxon>
        <taxon>Dikarya</taxon>
        <taxon>Basidiomycota</taxon>
        <taxon>Agaricomycotina</taxon>
        <taxon>Tremellomycetes</taxon>
        <taxon>Trichosporonales</taxon>
        <taxon>Trichosporonaceae</taxon>
        <taxon>Trichosporon</taxon>
    </lineage>
</organism>
<proteinExistence type="predicted"/>
<dbReference type="AlphaFoldDB" id="J5REW0"/>
<feature type="signal peptide" evidence="1">
    <location>
        <begin position="1"/>
        <end position="22"/>
    </location>
</feature>
<comment type="caution">
    <text evidence="2">The sequence shown here is derived from an EMBL/GenBank/DDBJ whole genome shotgun (WGS) entry which is preliminary data.</text>
</comment>
<evidence type="ECO:0000313" key="2">
    <source>
        <dbReference type="EMBL" id="EJT52268.1"/>
    </source>
</evidence>
<feature type="chain" id="PRO_5003784518" evidence="1">
    <location>
        <begin position="23"/>
        <end position="277"/>
    </location>
</feature>
<dbReference type="VEuPathDB" id="FungiDB:A1Q1_05478"/>
<dbReference type="Proteomes" id="UP000002748">
    <property type="component" value="Unassembled WGS sequence"/>
</dbReference>
<name>J5REW0_TRIAS</name>
<evidence type="ECO:0000256" key="1">
    <source>
        <dbReference type="SAM" id="SignalP"/>
    </source>
</evidence>
<protein>
    <submittedName>
        <fullName evidence="2">Uncharacterized protein</fullName>
    </submittedName>
</protein>
<dbReference type="HOGENOM" id="CLU_1005396_0_0_1"/>
<keyword evidence="1" id="KW-0732">Signal</keyword>
<dbReference type="EMBL" id="ALBS01000030">
    <property type="protein sequence ID" value="EJT52268.1"/>
    <property type="molecule type" value="Genomic_DNA"/>
</dbReference>
<gene>
    <name evidence="2" type="ORF">A1Q1_05478</name>
</gene>
<dbReference type="RefSeq" id="XP_014183591.1">
    <property type="nucleotide sequence ID" value="XM_014328116.1"/>
</dbReference>
<dbReference type="GeneID" id="25988990"/>
<dbReference type="KEGG" id="tasa:A1Q1_05478"/>
<reference evidence="2 3" key="1">
    <citation type="journal article" date="2012" name="Eukaryot. Cell">
        <title>Draft genome sequence of CBS 2479, the standard type strain of Trichosporon asahii.</title>
        <authorList>
            <person name="Yang R.Y."/>
            <person name="Li H.T."/>
            <person name="Zhu H."/>
            <person name="Zhou G.P."/>
            <person name="Wang M."/>
            <person name="Wang L."/>
        </authorList>
    </citation>
    <scope>NUCLEOTIDE SEQUENCE [LARGE SCALE GENOMIC DNA]</scope>
    <source>
        <strain evidence="3">ATCC 90039 / CBS 2479 / JCM 2466 / KCTC 7840 / NCYC 2677 / UAMH 7654</strain>
    </source>
</reference>
<sequence length="277" mass="31621">MKLVFLLLFAFLVVTAPLGVLAAPLDNDLAISTLLPSTSYEKNGGARFAAQHKLKHPSRRSRHSKPIATATTHVDIESELDRLGLSHLDLQNWITNDDPQAVERQYAKLRALSPASSYRAKARALACLVSMSDHPPRSLVWEYEWSIFYGTYLDVSTHDERTRELVEYYYDRVRRVRMHSSIRERAAAVARLVSLTANPTPDLIAQLEGEVPRDFAAYVCSTKEWMHRAAEVIAGWFEPIRRVFMPIMICWRTISPYFNIAKRHSDALGAFFAPYWV</sequence>